<proteinExistence type="inferred from homology"/>
<evidence type="ECO:0000259" key="5">
    <source>
        <dbReference type="PROSITE" id="PS50931"/>
    </source>
</evidence>
<dbReference type="AlphaFoldDB" id="A0A271KL93"/>
<name>A0A271KL93_9HYPH</name>
<evidence type="ECO:0000256" key="4">
    <source>
        <dbReference type="ARBA" id="ARBA00023163"/>
    </source>
</evidence>
<gene>
    <name evidence="6" type="ORF">CIT31_05615</name>
</gene>
<organism evidence="6 7">
    <name type="scientific">Mesorhizobium wenxiniae</name>
    <dbReference type="NCBI Taxonomy" id="2014805"/>
    <lineage>
        <taxon>Bacteria</taxon>
        <taxon>Pseudomonadati</taxon>
        <taxon>Pseudomonadota</taxon>
        <taxon>Alphaproteobacteria</taxon>
        <taxon>Hyphomicrobiales</taxon>
        <taxon>Phyllobacteriaceae</taxon>
        <taxon>Mesorhizobium</taxon>
    </lineage>
</organism>
<dbReference type="Gene3D" id="3.40.190.290">
    <property type="match status" value="1"/>
</dbReference>
<dbReference type="Pfam" id="PF00126">
    <property type="entry name" value="HTH_1"/>
    <property type="match status" value="1"/>
</dbReference>
<comment type="caution">
    <text evidence="6">The sequence shown here is derived from an EMBL/GenBank/DDBJ whole genome shotgun (WGS) entry which is preliminary data.</text>
</comment>
<dbReference type="CDD" id="cd08471">
    <property type="entry name" value="PBP2_CrgA_like_2"/>
    <property type="match status" value="1"/>
</dbReference>
<dbReference type="SUPFAM" id="SSF46785">
    <property type="entry name" value="Winged helix' DNA-binding domain"/>
    <property type="match status" value="1"/>
</dbReference>
<dbReference type="RefSeq" id="WP_095517809.1">
    <property type="nucleotide sequence ID" value="NZ_NPKH01000014.1"/>
</dbReference>
<dbReference type="GO" id="GO:0043565">
    <property type="term" value="F:sequence-specific DNA binding"/>
    <property type="evidence" value="ECO:0007669"/>
    <property type="project" value="TreeGrafter"/>
</dbReference>
<sequence length="303" mass="32619">MDRLEAMSLFVAAVEAGSLSAAGRRFGIPLATVSRKVSDLERHLKTRLLNRSTRQLTLTDAGHTYLAACRRILDEVGEAERAAAGEYSAPTGELIITAPIVFGRLHVLPVVTGFLAAYPDVAIRLMLADRITQLTEEHIDLAVRIGELPDSSLVATRIGSIRRVVCASPAYLAEHGMPETPRDLAAHNCITFEGLTAPAAWTFATGKTELAVPIRSRLRVNTAEAAVDAAIAGVGLTRVLSYQITAAVRAGTLCTVLEAFEPQPWPVSLVHAGQGLLPVKLRAFVDFAAPRLKKRLMQATWQA</sequence>
<keyword evidence="7" id="KW-1185">Reference proteome</keyword>
<dbReference type="PANTHER" id="PTHR30537">
    <property type="entry name" value="HTH-TYPE TRANSCRIPTIONAL REGULATOR"/>
    <property type="match status" value="1"/>
</dbReference>
<dbReference type="GO" id="GO:0006351">
    <property type="term" value="P:DNA-templated transcription"/>
    <property type="evidence" value="ECO:0007669"/>
    <property type="project" value="TreeGrafter"/>
</dbReference>
<dbReference type="OrthoDB" id="9786526at2"/>
<comment type="similarity">
    <text evidence="1">Belongs to the LysR transcriptional regulatory family.</text>
</comment>
<dbReference type="InterPro" id="IPR036388">
    <property type="entry name" value="WH-like_DNA-bd_sf"/>
</dbReference>
<evidence type="ECO:0000256" key="1">
    <source>
        <dbReference type="ARBA" id="ARBA00009437"/>
    </source>
</evidence>
<evidence type="ECO:0000256" key="2">
    <source>
        <dbReference type="ARBA" id="ARBA00023015"/>
    </source>
</evidence>
<dbReference type="InterPro" id="IPR000847">
    <property type="entry name" value="LysR_HTH_N"/>
</dbReference>
<evidence type="ECO:0000313" key="6">
    <source>
        <dbReference type="EMBL" id="PAP96164.1"/>
    </source>
</evidence>
<dbReference type="InterPro" id="IPR058163">
    <property type="entry name" value="LysR-type_TF_proteobact-type"/>
</dbReference>
<dbReference type="FunFam" id="3.40.190.290:FF:000001">
    <property type="entry name" value="Transcriptional regulator, LysR family"/>
    <property type="match status" value="1"/>
</dbReference>
<dbReference type="GO" id="GO:0003700">
    <property type="term" value="F:DNA-binding transcription factor activity"/>
    <property type="evidence" value="ECO:0007669"/>
    <property type="project" value="InterPro"/>
</dbReference>
<keyword evidence="4" id="KW-0804">Transcription</keyword>
<dbReference type="InterPro" id="IPR005119">
    <property type="entry name" value="LysR_subst-bd"/>
</dbReference>
<protein>
    <submittedName>
        <fullName evidence="6">LysR family transcriptional regulator</fullName>
    </submittedName>
</protein>
<accession>A0A271KL93</accession>
<dbReference type="PANTHER" id="PTHR30537:SF5">
    <property type="entry name" value="HTH-TYPE TRANSCRIPTIONAL ACTIVATOR TTDR-RELATED"/>
    <property type="match status" value="1"/>
</dbReference>
<dbReference type="EMBL" id="NPKH01000014">
    <property type="protein sequence ID" value="PAP96164.1"/>
    <property type="molecule type" value="Genomic_DNA"/>
</dbReference>
<evidence type="ECO:0000313" key="7">
    <source>
        <dbReference type="Proteomes" id="UP000215931"/>
    </source>
</evidence>
<reference evidence="6 7" key="1">
    <citation type="submission" date="2017-08" db="EMBL/GenBank/DDBJ databases">
        <title>Mesorhizobium wenxinae sp. nov., a novel rhizobial species isolated from root nodules of chickpea (Cicer arietinum L.).</title>
        <authorList>
            <person name="Zhang J."/>
        </authorList>
    </citation>
    <scope>NUCLEOTIDE SEQUENCE [LARGE SCALE GENOMIC DNA]</scope>
    <source>
        <strain evidence="7">WYCCWR 10019</strain>
    </source>
</reference>
<evidence type="ECO:0000256" key="3">
    <source>
        <dbReference type="ARBA" id="ARBA00023125"/>
    </source>
</evidence>
<keyword evidence="3" id="KW-0238">DNA-binding</keyword>
<dbReference type="PROSITE" id="PS50931">
    <property type="entry name" value="HTH_LYSR"/>
    <property type="match status" value="1"/>
</dbReference>
<feature type="domain" description="HTH lysR-type" evidence="5">
    <location>
        <begin position="1"/>
        <end position="59"/>
    </location>
</feature>
<keyword evidence="2" id="KW-0805">Transcription regulation</keyword>
<dbReference type="FunFam" id="1.10.10.10:FF:000001">
    <property type="entry name" value="LysR family transcriptional regulator"/>
    <property type="match status" value="1"/>
</dbReference>
<dbReference type="Proteomes" id="UP000215931">
    <property type="component" value="Unassembled WGS sequence"/>
</dbReference>
<dbReference type="SUPFAM" id="SSF53850">
    <property type="entry name" value="Periplasmic binding protein-like II"/>
    <property type="match status" value="1"/>
</dbReference>
<dbReference type="Pfam" id="PF03466">
    <property type="entry name" value="LysR_substrate"/>
    <property type="match status" value="1"/>
</dbReference>
<dbReference type="InterPro" id="IPR036390">
    <property type="entry name" value="WH_DNA-bd_sf"/>
</dbReference>
<dbReference type="Gene3D" id="1.10.10.10">
    <property type="entry name" value="Winged helix-like DNA-binding domain superfamily/Winged helix DNA-binding domain"/>
    <property type="match status" value="1"/>
</dbReference>